<gene>
    <name evidence="3" type="ORF">GGR47_001079</name>
</gene>
<dbReference type="Gene3D" id="3.30.110.70">
    <property type="entry name" value="Hypothetical protein apc22750. Chain B"/>
    <property type="match status" value="1"/>
</dbReference>
<feature type="signal peptide" evidence="2">
    <location>
        <begin position="1"/>
        <end position="21"/>
    </location>
</feature>
<evidence type="ECO:0000313" key="4">
    <source>
        <dbReference type="Proteomes" id="UP000528945"/>
    </source>
</evidence>
<sequence length="120" mass="12538">MTIVRMALCAALLGCAGVAAAQEAKAPLVNPEAGVPVFAGDITDRPYQVIGEVKAGVRKATVFSKASSEAKIYRELWERAKKMGADAVINAKYGEAHVTAISWGKTNATGTAVKFIDAGK</sequence>
<dbReference type="SUPFAM" id="SSF117782">
    <property type="entry name" value="YbjQ-like"/>
    <property type="match status" value="1"/>
</dbReference>
<protein>
    <submittedName>
        <fullName evidence="3">Uncharacterized protein YbjQ (UPF0145 family)</fullName>
    </submittedName>
</protein>
<name>A0AAW3TPG1_9SPHN</name>
<accession>A0AAW3TPG1</accession>
<evidence type="ECO:0000313" key="3">
    <source>
        <dbReference type="EMBL" id="MBB3874863.1"/>
    </source>
</evidence>
<dbReference type="EMBL" id="JACIDB010000001">
    <property type="protein sequence ID" value="MBB3874863.1"/>
    <property type="molecule type" value="Genomic_DNA"/>
</dbReference>
<dbReference type="Proteomes" id="UP000528945">
    <property type="component" value="Unassembled WGS sequence"/>
</dbReference>
<dbReference type="AlphaFoldDB" id="A0AAW3TPG1"/>
<comment type="caution">
    <text evidence="3">The sequence shown here is derived from an EMBL/GenBank/DDBJ whole genome shotgun (WGS) entry which is preliminary data.</text>
</comment>
<reference evidence="3 4" key="1">
    <citation type="submission" date="2020-08" db="EMBL/GenBank/DDBJ databases">
        <title>Genomic Encyclopedia of Type Strains, Phase IV (KMG-IV): sequencing the most valuable type-strain genomes for metagenomic binning, comparative biology and taxonomic classification.</title>
        <authorList>
            <person name="Goeker M."/>
        </authorList>
    </citation>
    <scope>NUCLEOTIDE SEQUENCE [LARGE SCALE GENOMIC DNA]</scope>
    <source>
        <strain evidence="3 4">DSM 15581</strain>
    </source>
</reference>
<dbReference type="InterPro" id="IPR035439">
    <property type="entry name" value="UPF0145_dom_sf"/>
</dbReference>
<proteinExistence type="inferred from homology"/>
<organism evidence="3 4">
    <name type="scientific">Sphingomonas aquatilis</name>
    <dbReference type="NCBI Taxonomy" id="93063"/>
    <lineage>
        <taxon>Bacteria</taxon>
        <taxon>Pseudomonadati</taxon>
        <taxon>Pseudomonadota</taxon>
        <taxon>Alphaproteobacteria</taxon>
        <taxon>Sphingomonadales</taxon>
        <taxon>Sphingomonadaceae</taxon>
        <taxon>Sphingomonas</taxon>
    </lineage>
</organism>
<keyword evidence="4" id="KW-1185">Reference proteome</keyword>
<evidence type="ECO:0000256" key="1">
    <source>
        <dbReference type="ARBA" id="ARBA00010751"/>
    </source>
</evidence>
<feature type="chain" id="PRO_5043722233" evidence="2">
    <location>
        <begin position="22"/>
        <end position="120"/>
    </location>
</feature>
<comment type="similarity">
    <text evidence="1">Belongs to the UPF0145 family.</text>
</comment>
<keyword evidence="2" id="KW-0732">Signal</keyword>
<dbReference type="Pfam" id="PF01906">
    <property type="entry name" value="YbjQ_1"/>
    <property type="match status" value="1"/>
</dbReference>
<evidence type="ECO:0000256" key="2">
    <source>
        <dbReference type="SAM" id="SignalP"/>
    </source>
</evidence>
<dbReference type="InterPro" id="IPR002765">
    <property type="entry name" value="UPF0145_YbjQ-like"/>
</dbReference>